<organism evidence="2">
    <name type="scientific">Kitasatospora sp. CMC57</name>
    <dbReference type="NCBI Taxonomy" id="3231513"/>
    <lineage>
        <taxon>Bacteria</taxon>
        <taxon>Bacillati</taxon>
        <taxon>Actinomycetota</taxon>
        <taxon>Actinomycetes</taxon>
        <taxon>Kitasatosporales</taxon>
        <taxon>Streptomycetaceae</taxon>
        <taxon>Kitasatospora</taxon>
    </lineage>
</organism>
<accession>A0AB33K4N3</accession>
<evidence type="ECO:0000259" key="1">
    <source>
        <dbReference type="Pfam" id="PF25547"/>
    </source>
</evidence>
<dbReference type="AlphaFoldDB" id="A0AB33K4N3"/>
<name>A0AB33K4N3_9ACTN</name>
<proteinExistence type="predicted"/>
<sequence>MSPCPTAVSGYIRRRMLLRGRYRTAIELPGEVVSLLSFIGINWPTVNEDKVREFASHVREFADNVEESHRGSTATIHGLGEAYEGASYEALLAKWSALSDSHLNDLVQACHVVATALDVAADVIVAMKVETIAELVLLAAAFVADQAAAVATLGAAEAAVIAIEEAAKRLINYLEQQLEQYIIAQVVEAAIEPLVETVAAAVSGLVFEGAAKALGVDSGTAGGSGFRIDPDALDAHAHTMHDHAETVIGHAQNFQSKIAGVSFE</sequence>
<evidence type="ECO:0000313" key="2">
    <source>
        <dbReference type="EMBL" id="BFP48644.1"/>
    </source>
</evidence>
<protein>
    <recommendedName>
        <fullName evidence="1">Outer membrane channel protein CpnT-like N-terminal domain-containing protein</fullName>
    </recommendedName>
</protein>
<feature type="domain" description="Outer membrane channel protein CpnT-like N-terminal" evidence="1">
    <location>
        <begin position="32"/>
        <end position="162"/>
    </location>
</feature>
<dbReference type="Gene3D" id="1.10.287.1060">
    <property type="entry name" value="ESAT-6-like"/>
    <property type="match status" value="1"/>
</dbReference>
<reference evidence="2" key="1">
    <citation type="submission" date="2024-07" db="EMBL/GenBank/DDBJ databases">
        <title>Complete genome sequences of cellulolytic bacteria, Kitasatospora sp. CMC57 and Streptomyces sp. CMC78, isolated from Japanese agricultural soil.</title>
        <authorList>
            <person name="Hashimoto T."/>
            <person name="Ito M."/>
            <person name="Iwamoto M."/>
            <person name="Fukahori D."/>
            <person name="Shoda T."/>
            <person name="Sakoda M."/>
            <person name="Morohoshi T."/>
            <person name="Mitsuboshi M."/>
            <person name="Nishizawa T."/>
        </authorList>
    </citation>
    <scope>NUCLEOTIDE SEQUENCE</scope>
    <source>
        <strain evidence="2">CMC57</strain>
    </source>
</reference>
<dbReference type="InterPro" id="IPR057746">
    <property type="entry name" value="CpnT-like_N"/>
</dbReference>
<gene>
    <name evidence="2" type="ORF">KCMC57_50120</name>
</gene>
<dbReference type="Pfam" id="PF25547">
    <property type="entry name" value="WXG100_2"/>
    <property type="match status" value="1"/>
</dbReference>
<dbReference type="EMBL" id="AP035881">
    <property type="protein sequence ID" value="BFP48644.1"/>
    <property type="molecule type" value="Genomic_DNA"/>
</dbReference>